<evidence type="ECO:0000313" key="4">
    <source>
        <dbReference type="EMBL" id="KPV73052.1"/>
    </source>
</evidence>
<organism evidence="4 5">
    <name type="scientific">Rhodotorula graminis (strain WP1)</name>
    <dbReference type="NCBI Taxonomy" id="578459"/>
    <lineage>
        <taxon>Eukaryota</taxon>
        <taxon>Fungi</taxon>
        <taxon>Dikarya</taxon>
        <taxon>Basidiomycota</taxon>
        <taxon>Pucciniomycotina</taxon>
        <taxon>Microbotryomycetes</taxon>
        <taxon>Sporidiobolales</taxon>
        <taxon>Sporidiobolaceae</taxon>
        <taxon>Rhodotorula</taxon>
    </lineage>
</organism>
<feature type="transmembrane region" description="Helical" evidence="2">
    <location>
        <begin position="15"/>
        <end position="39"/>
    </location>
</feature>
<protein>
    <recommendedName>
        <fullName evidence="3">DUF6534 domain-containing protein</fullName>
    </recommendedName>
</protein>
<feature type="domain" description="DUF6534" evidence="3">
    <location>
        <begin position="165"/>
        <end position="253"/>
    </location>
</feature>
<evidence type="ECO:0000256" key="1">
    <source>
        <dbReference type="SAM" id="MobiDB-lite"/>
    </source>
</evidence>
<dbReference type="AlphaFoldDB" id="A0A0P9EID4"/>
<reference evidence="4 5" key="1">
    <citation type="journal article" date="2015" name="Front. Microbiol.">
        <title>Genome sequence of the plant growth promoting endophytic yeast Rhodotorula graminis WP1.</title>
        <authorList>
            <person name="Firrincieli A."/>
            <person name="Otillar R."/>
            <person name="Salamov A."/>
            <person name="Schmutz J."/>
            <person name="Khan Z."/>
            <person name="Redman R.S."/>
            <person name="Fleck N.D."/>
            <person name="Lindquist E."/>
            <person name="Grigoriev I.V."/>
            <person name="Doty S.L."/>
        </authorList>
    </citation>
    <scope>NUCLEOTIDE SEQUENCE [LARGE SCALE GENOMIC DNA]</scope>
    <source>
        <strain evidence="4 5">WP1</strain>
    </source>
</reference>
<feature type="transmembrane region" description="Helical" evidence="2">
    <location>
        <begin position="124"/>
        <end position="143"/>
    </location>
</feature>
<gene>
    <name evidence="4" type="ORF">RHOBADRAFT_55289</name>
</gene>
<dbReference type="Proteomes" id="UP000053890">
    <property type="component" value="Unassembled WGS sequence"/>
</dbReference>
<evidence type="ECO:0000256" key="2">
    <source>
        <dbReference type="SAM" id="Phobius"/>
    </source>
</evidence>
<dbReference type="InterPro" id="IPR045339">
    <property type="entry name" value="DUF6534"/>
</dbReference>
<dbReference type="RefSeq" id="XP_018269101.1">
    <property type="nucleotide sequence ID" value="XM_018417773.1"/>
</dbReference>
<dbReference type="OMA" id="HTAICCH"/>
<keyword evidence="2" id="KW-1133">Transmembrane helix</keyword>
<dbReference type="STRING" id="578459.A0A0P9EID4"/>
<sequence>MSASPGPKPSLDASLGAFVLGTVLSCFLAGVTLTQTVLYFSNFYRVDHLALILMTIALKTIGMAHTAICCHTVYTWTVSEYGNLAALALAPVQFAWGPFLTGLAAFIVQCFYAWRVFVVSGRKIFIPVQLAFATGLTFSLYRWSFRFALFYKYRYGVGLWLMAGVATDLLITFSLVHYLRACLSSTSDSSWRPLVRALVITVVQTNGLTLVTTVVNAVLFLADENTAWHVVPGLMLVQMYIVSALVSLNARSSLQRYAPISTQPTRSRVTYKPYPSPESPNAGYPLVPPTTVVSRVSSGGPRELVRTASKRSVVSGIKVTQFKEVESEFTLEKQLGFELGGPFSLSAKPIPDSPYPFSPANALRADRGLSHSTSFASISEEPESPICAAPPRGVTRSRMGASGW</sequence>
<dbReference type="OrthoDB" id="2535105at2759"/>
<name>A0A0P9EID4_RHOGW</name>
<evidence type="ECO:0000259" key="3">
    <source>
        <dbReference type="Pfam" id="PF20152"/>
    </source>
</evidence>
<accession>A0A0P9EID4</accession>
<keyword evidence="5" id="KW-1185">Reference proteome</keyword>
<dbReference type="Pfam" id="PF20152">
    <property type="entry name" value="DUF6534"/>
    <property type="match status" value="1"/>
</dbReference>
<feature type="transmembrane region" description="Helical" evidence="2">
    <location>
        <begin position="155"/>
        <end position="176"/>
    </location>
</feature>
<dbReference type="PANTHER" id="PTHR40465:SF1">
    <property type="entry name" value="DUF6534 DOMAIN-CONTAINING PROTEIN"/>
    <property type="match status" value="1"/>
</dbReference>
<feature type="transmembrane region" description="Helical" evidence="2">
    <location>
        <begin position="51"/>
        <end position="74"/>
    </location>
</feature>
<dbReference type="PANTHER" id="PTHR40465">
    <property type="entry name" value="CHROMOSOME 1, WHOLE GENOME SHOTGUN SEQUENCE"/>
    <property type="match status" value="1"/>
</dbReference>
<feature type="region of interest" description="Disordered" evidence="1">
    <location>
        <begin position="375"/>
        <end position="404"/>
    </location>
</feature>
<keyword evidence="2" id="KW-0812">Transmembrane</keyword>
<feature type="transmembrane region" description="Helical" evidence="2">
    <location>
        <begin position="197"/>
        <end position="221"/>
    </location>
</feature>
<dbReference type="EMBL" id="KQ474084">
    <property type="protein sequence ID" value="KPV73052.1"/>
    <property type="molecule type" value="Genomic_DNA"/>
</dbReference>
<feature type="transmembrane region" description="Helical" evidence="2">
    <location>
        <begin position="94"/>
        <end position="112"/>
    </location>
</feature>
<keyword evidence="2" id="KW-0472">Membrane</keyword>
<feature type="transmembrane region" description="Helical" evidence="2">
    <location>
        <begin position="227"/>
        <end position="248"/>
    </location>
</feature>
<evidence type="ECO:0000313" key="5">
    <source>
        <dbReference type="Proteomes" id="UP000053890"/>
    </source>
</evidence>
<proteinExistence type="predicted"/>
<dbReference type="GeneID" id="28978221"/>